<dbReference type="InterPro" id="IPR000719">
    <property type="entry name" value="Prot_kinase_dom"/>
</dbReference>
<dbReference type="GO" id="GO:0005524">
    <property type="term" value="F:ATP binding"/>
    <property type="evidence" value="ECO:0007669"/>
    <property type="project" value="UniProtKB-UniRule"/>
</dbReference>
<dbReference type="GO" id="GO:0004672">
    <property type="term" value="F:protein kinase activity"/>
    <property type="evidence" value="ECO:0007669"/>
    <property type="project" value="InterPro"/>
</dbReference>
<keyword evidence="6" id="KW-0808">Transferase</keyword>
<feature type="region of interest" description="Disordered" evidence="4">
    <location>
        <begin position="768"/>
        <end position="796"/>
    </location>
</feature>
<evidence type="ECO:0000313" key="6">
    <source>
        <dbReference type="EMBL" id="PKK69407.1"/>
    </source>
</evidence>
<dbReference type="SMART" id="SM00220">
    <property type="entry name" value="S_TKc"/>
    <property type="match status" value="2"/>
</dbReference>
<dbReference type="PROSITE" id="PS00107">
    <property type="entry name" value="PROTEIN_KINASE_ATP"/>
    <property type="match status" value="1"/>
</dbReference>
<evidence type="ECO:0000313" key="7">
    <source>
        <dbReference type="Proteomes" id="UP000233469"/>
    </source>
</evidence>
<comment type="caution">
    <text evidence="6">The sequence shown here is derived from an EMBL/GenBank/DDBJ whole genome shotgun (WGS) entry which is preliminary data.</text>
</comment>
<dbReference type="Gene3D" id="1.10.510.10">
    <property type="entry name" value="Transferase(Phosphotransferase) domain 1"/>
    <property type="match status" value="2"/>
</dbReference>
<accession>A0A2N1N699</accession>
<dbReference type="PRINTS" id="PR00109">
    <property type="entry name" value="TYRKINASE"/>
</dbReference>
<organism evidence="6 7">
    <name type="scientific">Rhizophagus irregularis</name>
    <dbReference type="NCBI Taxonomy" id="588596"/>
    <lineage>
        <taxon>Eukaryota</taxon>
        <taxon>Fungi</taxon>
        <taxon>Fungi incertae sedis</taxon>
        <taxon>Mucoromycota</taxon>
        <taxon>Glomeromycotina</taxon>
        <taxon>Glomeromycetes</taxon>
        <taxon>Glomerales</taxon>
        <taxon>Glomeraceae</taxon>
        <taxon>Rhizophagus</taxon>
    </lineage>
</organism>
<sequence length="796" mass="92804">MSSQCEECGTQNIDDLNEEYNWCNSCLKNFNFLNFEVSINRFSDGKNEKIDDVIQEMQSKIKGPGDIIFEWIPYNQFNNISEEGKGDSAKACSAIWKDGPLTYSYFKKKLVRVSNKKVVLKYLFNSKDIKFLDEVKIYSINYSKNIYIYGISQDPSTKDYIIVLNAKALKKQIDDFNAEKRQKLEEMIKEKTKDFEFNYFEYSKFSNLKGIGKEGFDMVKKAKTDNGIKVVLKAFIDENSKIENFISNFMKELELLHMVGYHDNINRFLGITKDDIGNYFMVFKHANEGNLRNYLNKKFDSLQWENKIQMAFDITCGLKYLHSKGIIHRHLHSNNILANNDRLLISDFGLSNLMGNKPGIVEYIDPQCFKDIKYVRNEKSDIYSLGVLLWEITSGRPPFHDDNVLQDDMKRSNLQNYTGHMSFREEQIEGTPLEFRRLYEKCLNVDPEKRPDINQVYKEILNQSDDLYEEEWIKKKMKEKDICYFEYSKFSNFEEIGKGGFGVVKKAMTDDGNKVALKGLIENSKIRRNVIKTFVKELKNLRLVSHHDNINKFLGISKDHAGNYIMVLGYANEGNLRSYLKVKFDSLEWGDKIRMALDITCGLKCLHSKKIIHRDLHSKNILVNNGRLLIADFGLSKHLTDATSNSMGNRTGITEYIDPRCFRDFKYVRREKSDIYSLGILLWEITSGRPPFHDDNVSQAQDDPEQSNLRYHIGYLNLREKPIDGTPLEYQQLYQKCWDGDPEKRPDVNQVYNEILCQYNADDIHEKHEDFSSSNSHDNLNISSDYSEPYLGSEFD</sequence>
<dbReference type="InterPro" id="IPR051681">
    <property type="entry name" value="Ser/Thr_Kinases-Pseudokinases"/>
</dbReference>
<name>A0A2N1N699_9GLOM</name>
<keyword evidence="2 3" id="KW-0067">ATP-binding</keyword>
<dbReference type="VEuPathDB" id="FungiDB:RhiirA1_371846"/>
<keyword evidence="6" id="KW-0418">Kinase</keyword>
<dbReference type="PANTHER" id="PTHR44329:SF298">
    <property type="entry name" value="MIXED LINEAGE KINASE DOMAIN-LIKE PROTEIN"/>
    <property type="match status" value="1"/>
</dbReference>
<feature type="domain" description="Protein kinase" evidence="5">
    <location>
        <begin position="490"/>
        <end position="771"/>
    </location>
</feature>
<dbReference type="VEuPathDB" id="FungiDB:RhiirFUN_010724"/>
<evidence type="ECO:0000256" key="2">
    <source>
        <dbReference type="ARBA" id="ARBA00022840"/>
    </source>
</evidence>
<dbReference type="InterPro" id="IPR017441">
    <property type="entry name" value="Protein_kinase_ATP_BS"/>
</dbReference>
<dbReference type="SUPFAM" id="SSF56112">
    <property type="entry name" value="Protein kinase-like (PK-like)"/>
    <property type="match status" value="2"/>
</dbReference>
<proteinExistence type="predicted"/>
<evidence type="ECO:0000256" key="4">
    <source>
        <dbReference type="SAM" id="MobiDB-lite"/>
    </source>
</evidence>
<reference evidence="6 7" key="1">
    <citation type="submission" date="2016-04" db="EMBL/GenBank/DDBJ databases">
        <title>Genome analyses suggest a sexual origin of heterokaryosis in a supposedly ancient asexual fungus.</title>
        <authorList>
            <person name="Ropars J."/>
            <person name="Sedzielewska K."/>
            <person name="Noel J."/>
            <person name="Charron P."/>
            <person name="Farinelli L."/>
            <person name="Marton T."/>
            <person name="Kruger M."/>
            <person name="Pelin A."/>
            <person name="Brachmann A."/>
            <person name="Corradi N."/>
        </authorList>
    </citation>
    <scope>NUCLEOTIDE SEQUENCE [LARGE SCALE GENOMIC DNA]</scope>
    <source>
        <strain evidence="6 7">C2</strain>
    </source>
</reference>
<dbReference type="InterPro" id="IPR011009">
    <property type="entry name" value="Kinase-like_dom_sf"/>
</dbReference>
<feature type="compositionally biased region" description="Polar residues" evidence="4">
    <location>
        <begin position="772"/>
        <end position="786"/>
    </location>
</feature>
<gene>
    <name evidence="6" type="ORF">RhiirC2_850738</name>
</gene>
<feature type="binding site" evidence="3">
    <location>
        <position position="518"/>
    </location>
    <ligand>
        <name>ATP</name>
        <dbReference type="ChEBI" id="CHEBI:30616"/>
    </ligand>
</feature>
<dbReference type="Pfam" id="PF07714">
    <property type="entry name" value="PK_Tyr_Ser-Thr"/>
    <property type="match status" value="2"/>
</dbReference>
<dbReference type="GO" id="GO:0097527">
    <property type="term" value="P:necroptotic signaling pathway"/>
    <property type="evidence" value="ECO:0007669"/>
    <property type="project" value="TreeGrafter"/>
</dbReference>
<reference evidence="6 7" key="2">
    <citation type="submission" date="2017-10" db="EMBL/GenBank/DDBJ databases">
        <title>Extensive intraspecific genome diversity in a model arbuscular mycorrhizal fungus.</title>
        <authorList>
            <person name="Chen E.C.H."/>
            <person name="Morin E."/>
            <person name="Baudet D."/>
            <person name="Noel J."/>
            <person name="Ndikumana S."/>
            <person name="Charron P."/>
            <person name="St-Onge C."/>
            <person name="Giorgi J."/>
            <person name="Grigoriev I.V."/>
            <person name="Roux C."/>
            <person name="Martin F.M."/>
            <person name="Corradi N."/>
        </authorList>
    </citation>
    <scope>NUCLEOTIDE SEQUENCE [LARGE SCALE GENOMIC DNA]</scope>
    <source>
        <strain evidence="6 7">C2</strain>
    </source>
</reference>
<dbReference type="PANTHER" id="PTHR44329">
    <property type="entry name" value="SERINE/THREONINE-PROTEIN KINASE TNNI3K-RELATED"/>
    <property type="match status" value="1"/>
</dbReference>
<dbReference type="VEuPathDB" id="FungiDB:FUN_006806"/>
<dbReference type="InterPro" id="IPR001245">
    <property type="entry name" value="Ser-Thr/Tyr_kinase_cat_dom"/>
</dbReference>
<dbReference type="Proteomes" id="UP000233469">
    <property type="component" value="Unassembled WGS sequence"/>
</dbReference>
<dbReference type="VEuPathDB" id="FungiDB:RhiirA1_454861"/>
<keyword evidence="1 3" id="KW-0547">Nucleotide-binding</keyword>
<dbReference type="PROSITE" id="PS50011">
    <property type="entry name" value="PROTEIN_KINASE_DOM"/>
    <property type="match status" value="2"/>
</dbReference>
<feature type="domain" description="Protein kinase" evidence="5">
    <location>
        <begin position="205"/>
        <end position="473"/>
    </location>
</feature>
<dbReference type="VEuPathDB" id="FungiDB:RhiirFUN_026561"/>
<dbReference type="EMBL" id="LLXL01000729">
    <property type="protein sequence ID" value="PKK69407.1"/>
    <property type="molecule type" value="Genomic_DNA"/>
</dbReference>
<evidence type="ECO:0000259" key="5">
    <source>
        <dbReference type="PROSITE" id="PS50011"/>
    </source>
</evidence>
<dbReference type="AlphaFoldDB" id="A0A2N1N699"/>
<evidence type="ECO:0000256" key="3">
    <source>
        <dbReference type="PROSITE-ProRule" id="PRU10141"/>
    </source>
</evidence>
<protein>
    <submittedName>
        <fullName evidence="6">Kinase-like protein</fullName>
    </submittedName>
</protein>
<evidence type="ECO:0000256" key="1">
    <source>
        <dbReference type="ARBA" id="ARBA00022741"/>
    </source>
</evidence>